<keyword evidence="6 7" id="KW-0472">Membrane</keyword>
<comment type="subcellular location">
    <subcellularLocation>
        <location evidence="1 7">Cell membrane</location>
        <topology evidence="1 7">Multi-pass membrane protein</topology>
    </subcellularLocation>
</comment>
<dbReference type="GO" id="GO:0005886">
    <property type="term" value="C:plasma membrane"/>
    <property type="evidence" value="ECO:0007669"/>
    <property type="project" value="UniProtKB-SubCell"/>
</dbReference>
<dbReference type="EMBL" id="FTOO01000013">
    <property type="protein sequence ID" value="SIT09611.1"/>
    <property type="molecule type" value="Genomic_DNA"/>
</dbReference>
<dbReference type="RefSeq" id="WP_076348853.1">
    <property type="nucleotide sequence ID" value="NZ_FTOO01000013.1"/>
</dbReference>
<evidence type="ECO:0000313" key="10">
    <source>
        <dbReference type="Proteomes" id="UP000186156"/>
    </source>
</evidence>
<dbReference type="InterPro" id="IPR035906">
    <property type="entry name" value="MetI-like_sf"/>
</dbReference>
<keyword evidence="5 7" id="KW-1133">Transmembrane helix</keyword>
<proteinExistence type="inferred from homology"/>
<feature type="transmembrane region" description="Helical" evidence="7">
    <location>
        <begin position="155"/>
        <end position="177"/>
    </location>
</feature>
<reference evidence="10" key="1">
    <citation type="submission" date="2017-01" db="EMBL/GenBank/DDBJ databases">
        <authorList>
            <person name="Varghese N."/>
            <person name="Submissions S."/>
        </authorList>
    </citation>
    <scope>NUCLEOTIDE SEQUENCE [LARGE SCALE GENOMIC DNA]</scope>
    <source>
        <strain evidence="10">DSM 16176</strain>
    </source>
</reference>
<feature type="domain" description="ABC transmembrane type-1" evidence="8">
    <location>
        <begin position="66"/>
        <end position="281"/>
    </location>
</feature>
<evidence type="ECO:0000256" key="3">
    <source>
        <dbReference type="ARBA" id="ARBA00022475"/>
    </source>
</evidence>
<dbReference type="STRING" id="252246.SAMN05421799_11340"/>
<dbReference type="InterPro" id="IPR000515">
    <property type="entry name" value="MetI-like"/>
</dbReference>
<dbReference type="GO" id="GO:0055085">
    <property type="term" value="P:transmembrane transport"/>
    <property type="evidence" value="ECO:0007669"/>
    <property type="project" value="InterPro"/>
</dbReference>
<feature type="transmembrane region" description="Helical" evidence="7">
    <location>
        <begin position="260"/>
        <end position="284"/>
    </location>
</feature>
<dbReference type="SUPFAM" id="SSF161098">
    <property type="entry name" value="MetI-like"/>
    <property type="match status" value="1"/>
</dbReference>
<dbReference type="PANTHER" id="PTHR30193:SF37">
    <property type="entry name" value="INNER MEMBRANE ABC TRANSPORTER PERMEASE PROTEIN YCJO"/>
    <property type="match status" value="1"/>
</dbReference>
<dbReference type="PANTHER" id="PTHR30193">
    <property type="entry name" value="ABC TRANSPORTER PERMEASE PROTEIN"/>
    <property type="match status" value="1"/>
</dbReference>
<evidence type="ECO:0000256" key="5">
    <source>
        <dbReference type="ARBA" id="ARBA00022989"/>
    </source>
</evidence>
<evidence type="ECO:0000256" key="6">
    <source>
        <dbReference type="ARBA" id="ARBA00023136"/>
    </source>
</evidence>
<comment type="similarity">
    <text evidence="7">Belongs to the binding-protein-dependent transport system permease family.</text>
</comment>
<name>A0A1N7PG90_9BACL</name>
<feature type="transmembrane region" description="Helical" evidence="7">
    <location>
        <begin position="213"/>
        <end position="234"/>
    </location>
</feature>
<evidence type="ECO:0000313" key="9">
    <source>
        <dbReference type="EMBL" id="SIT09611.1"/>
    </source>
</evidence>
<keyword evidence="2 7" id="KW-0813">Transport</keyword>
<dbReference type="Pfam" id="PF00528">
    <property type="entry name" value="BPD_transp_1"/>
    <property type="match status" value="1"/>
</dbReference>
<accession>A0A1N7PG90</accession>
<dbReference type="OrthoDB" id="59172at2"/>
<sequence length="288" mass="32116">MVAKRLNPWVYLAPSLLIYIFIIIYPSVYTIIISLFKWNGISSRVFVGLRNYVYLFQSDPVFGVALRNTIIWTIMSVSLPVVLGLALALVLNQRFRGRTIYRSVFYFPYILSNIIVAVVWQWIYYPQQGLLDRLLAWFGAVSGSSSGWLGNPHTALYMVFLASLWQSTGGIMVLFLAGLQALPTEVYEAAAIEGASALRTLFAITIPLLKESFVVVISITLIGALKVFDIIYAMTNGGPAYGTEVLSTWMYTQTFMFNNYGIGAAISVVMMLIVGALAVPYVIYMSRD</sequence>
<dbReference type="CDD" id="cd06261">
    <property type="entry name" value="TM_PBP2"/>
    <property type="match status" value="1"/>
</dbReference>
<dbReference type="Proteomes" id="UP000186156">
    <property type="component" value="Unassembled WGS sequence"/>
</dbReference>
<dbReference type="InterPro" id="IPR051393">
    <property type="entry name" value="ABC_transporter_permease"/>
</dbReference>
<feature type="transmembrane region" description="Helical" evidence="7">
    <location>
        <begin position="12"/>
        <end position="36"/>
    </location>
</feature>
<evidence type="ECO:0000256" key="1">
    <source>
        <dbReference type="ARBA" id="ARBA00004651"/>
    </source>
</evidence>
<protein>
    <submittedName>
        <fullName evidence="9">Carbohydrate ABC transporter membrane protein 1, CUT1 family</fullName>
    </submittedName>
</protein>
<organism evidence="9 10">
    <name type="scientific">Alicyclobacillus vulcanalis</name>
    <dbReference type="NCBI Taxonomy" id="252246"/>
    <lineage>
        <taxon>Bacteria</taxon>
        <taxon>Bacillati</taxon>
        <taxon>Bacillota</taxon>
        <taxon>Bacilli</taxon>
        <taxon>Bacillales</taxon>
        <taxon>Alicyclobacillaceae</taxon>
        <taxon>Alicyclobacillus</taxon>
    </lineage>
</organism>
<keyword evidence="4 7" id="KW-0812">Transmembrane</keyword>
<evidence type="ECO:0000256" key="4">
    <source>
        <dbReference type="ARBA" id="ARBA00022692"/>
    </source>
</evidence>
<feature type="transmembrane region" description="Helical" evidence="7">
    <location>
        <begin position="104"/>
        <end position="125"/>
    </location>
</feature>
<evidence type="ECO:0000259" key="8">
    <source>
        <dbReference type="PROSITE" id="PS50928"/>
    </source>
</evidence>
<keyword evidence="10" id="KW-1185">Reference proteome</keyword>
<dbReference type="AlphaFoldDB" id="A0A1N7PG90"/>
<evidence type="ECO:0000256" key="7">
    <source>
        <dbReference type="RuleBase" id="RU363032"/>
    </source>
</evidence>
<evidence type="ECO:0000256" key="2">
    <source>
        <dbReference type="ARBA" id="ARBA00022448"/>
    </source>
</evidence>
<gene>
    <name evidence="9" type="ORF">SAMN05421799_11340</name>
</gene>
<dbReference type="Gene3D" id="1.10.3720.10">
    <property type="entry name" value="MetI-like"/>
    <property type="match status" value="1"/>
</dbReference>
<dbReference type="PROSITE" id="PS50928">
    <property type="entry name" value="ABC_TM1"/>
    <property type="match status" value="1"/>
</dbReference>
<feature type="transmembrane region" description="Helical" evidence="7">
    <location>
        <begin position="70"/>
        <end position="92"/>
    </location>
</feature>
<keyword evidence="3" id="KW-1003">Cell membrane</keyword>